<reference evidence="2 3" key="1">
    <citation type="journal article" date="2021" name="Comput. Struct. Biotechnol. J.">
        <title>De novo genome assembly of the potent medicinal plant Rehmannia glutinosa using nanopore technology.</title>
        <authorList>
            <person name="Ma L."/>
            <person name="Dong C."/>
            <person name="Song C."/>
            <person name="Wang X."/>
            <person name="Zheng X."/>
            <person name="Niu Y."/>
            <person name="Chen S."/>
            <person name="Feng W."/>
        </authorList>
    </citation>
    <scope>NUCLEOTIDE SEQUENCE [LARGE SCALE GENOMIC DNA]</scope>
    <source>
        <strain evidence="2">DH-2019</strain>
    </source>
</reference>
<feature type="region of interest" description="Disordered" evidence="1">
    <location>
        <begin position="41"/>
        <end position="65"/>
    </location>
</feature>
<comment type="caution">
    <text evidence="2">The sequence shown here is derived from an EMBL/GenBank/DDBJ whole genome shotgun (WGS) entry which is preliminary data.</text>
</comment>
<evidence type="ECO:0000313" key="2">
    <source>
        <dbReference type="EMBL" id="KAK6120034.1"/>
    </source>
</evidence>
<feature type="compositionally biased region" description="Basic residues" evidence="1">
    <location>
        <begin position="41"/>
        <end position="63"/>
    </location>
</feature>
<name>A0ABR0UBY0_REHGL</name>
<sequence>MWKLFKNKLSRSKANKKKPKNISYKTTKKLGWPSLSIQPKKLKTKPKHHHTLVHHRNRNHYLPKRPNPVFVDQLFVEPVSVMKESVRAPAVAMEESTSKEKIGVADRENRRPGSSKEAESVNIAADDMWESMMMASPQMHGINERAEDFIARFRAEMRHQEMMARRL</sequence>
<proteinExistence type="predicted"/>
<accession>A0ABR0UBY0</accession>
<organism evidence="2 3">
    <name type="scientific">Rehmannia glutinosa</name>
    <name type="common">Chinese foxglove</name>
    <dbReference type="NCBI Taxonomy" id="99300"/>
    <lineage>
        <taxon>Eukaryota</taxon>
        <taxon>Viridiplantae</taxon>
        <taxon>Streptophyta</taxon>
        <taxon>Embryophyta</taxon>
        <taxon>Tracheophyta</taxon>
        <taxon>Spermatophyta</taxon>
        <taxon>Magnoliopsida</taxon>
        <taxon>eudicotyledons</taxon>
        <taxon>Gunneridae</taxon>
        <taxon>Pentapetalae</taxon>
        <taxon>asterids</taxon>
        <taxon>lamiids</taxon>
        <taxon>Lamiales</taxon>
        <taxon>Orobanchaceae</taxon>
        <taxon>Rehmannieae</taxon>
        <taxon>Rehmannia</taxon>
    </lineage>
</organism>
<dbReference type="Proteomes" id="UP001318860">
    <property type="component" value="Unassembled WGS sequence"/>
</dbReference>
<evidence type="ECO:0000256" key="1">
    <source>
        <dbReference type="SAM" id="MobiDB-lite"/>
    </source>
</evidence>
<feature type="region of interest" description="Disordered" evidence="1">
    <location>
        <begin position="92"/>
        <end position="120"/>
    </location>
</feature>
<dbReference type="EMBL" id="JABTTQ020003097">
    <property type="protein sequence ID" value="KAK6120034.1"/>
    <property type="molecule type" value="Genomic_DNA"/>
</dbReference>
<feature type="compositionally biased region" description="Basic residues" evidence="1">
    <location>
        <begin position="1"/>
        <end position="20"/>
    </location>
</feature>
<dbReference type="InterPro" id="IPR008480">
    <property type="entry name" value="DUF761_pln"/>
</dbReference>
<feature type="region of interest" description="Disordered" evidence="1">
    <location>
        <begin position="1"/>
        <end position="22"/>
    </location>
</feature>
<dbReference type="Pfam" id="PF05553">
    <property type="entry name" value="DUF761"/>
    <property type="match status" value="1"/>
</dbReference>
<keyword evidence="3" id="KW-1185">Reference proteome</keyword>
<evidence type="ECO:0000313" key="3">
    <source>
        <dbReference type="Proteomes" id="UP001318860"/>
    </source>
</evidence>
<feature type="compositionally biased region" description="Basic and acidic residues" evidence="1">
    <location>
        <begin position="96"/>
        <end position="119"/>
    </location>
</feature>
<protein>
    <submittedName>
        <fullName evidence="2">Uncharacterized protein</fullName>
    </submittedName>
</protein>
<gene>
    <name evidence="2" type="ORF">DH2020_046164</name>
</gene>